<accession>A0AAX0LA95</accession>
<dbReference type="Proteomes" id="UP000189728">
    <property type="component" value="Unassembled WGS sequence"/>
</dbReference>
<dbReference type="EMBL" id="MCRK01000024">
    <property type="protein sequence ID" value="OPA78837.1"/>
    <property type="molecule type" value="Genomic_DNA"/>
</dbReference>
<evidence type="ECO:0000313" key="1">
    <source>
        <dbReference type="EMBL" id="OPA78837.1"/>
    </source>
</evidence>
<gene>
    <name evidence="1" type="ORF">BFG04_02060</name>
</gene>
<protein>
    <recommendedName>
        <fullName evidence="3">MCP-domain signal transduction protein</fullName>
    </recommendedName>
</protein>
<reference evidence="1 2" key="1">
    <citation type="submission" date="2016-08" db="EMBL/GenBank/DDBJ databases">
        <title>Campylobacter species from sea mammals.</title>
        <authorList>
            <person name="Gilbert M.J."/>
            <person name="Byrne B.A."/>
            <person name="Zomer A.L."/>
            <person name="Wagenaar J.A."/>
        </authorList>
    </citation>
    <scope>NUCLEOTIDE SEQUENCE [LARGE SCALE GENOMIC DNA]</scope>
    <source>
        <strain evidence="1 2">1105248</strain>
    </source>
</reference>
<evidence type="ECO:0008006" key="3">
    <source>
        <dbReference type="Google" id="ProtNLM"/>
    </source>
</evidence>
<evidence type="ECO:0000313" key="2">
    <source>
        <dbReference type="Proteomes" id="UP000189728"/>
    </source>
</evidence>
<dbReference type="RefSeq" id="WP_069632839.1">
    <property type="nucleotide sequence ID" value="NZ_CP012546.1"/>
</dbReference>
<proteinExistence type="predicted"/>
<name>A0AAX0LA95_9BACT</name>
<sequence length="79" mass="9029">MKIAYEAQSTNNESIKITKDVKIKTDQTLENLTNLLKEIEKFLIIANDNDKISKELVNIAEVLKSVYTTLNSNLNKFKV</sequence>
<dbReference type="AlphaFoldDB" id="A0AAX0LA95"/>
<comment type="caution">
    <text evidence="1">The sequence shown here is derived from an EMBL/GenBank/DDBJ whole genome shotgun (WGS) entry which is preliminary data.</text>
</comment>
<organism evidence="1 2">
    <name type="scientific">Campylobacter pinnipediorum subsp. pinnipediorum</name>
    <dbReference type="NCBI Taxonomy" id="1660067"/>
    <lineage>
        <taxon>Bacteria</taxon>
        <taxon>Pseudomonadati</taxon>
        <taxon>Campylobacterota</taxon>
        <taxon>Epsilonproteobacteria</taxon>
        <taxon>Campylobacterales</taxon>
        <taxon>Campylobacteraceae</taxon>
        <taxon>Campylobacter</taxon>
    </lineage>
</organism>